<evidence type="ECO:0000313" key="5">
    <source>
        <dbReference type="Proteomes" id="UP000238479"/>
    </source>
</evidence>
<keyword evidence="1" id="KW-0112">Calmodulin-binding</keyword>
<gene>
    <name evidence="4" type="ORF">RchiOBHm_Chr3g0484271</name>
</gene>
<dbReference type="STRING" id="74649.A0A2P6REP8"/>
<dbReference type="CDD" id="cd23767">
    <property type="entry name" value="IQCD"/>
    <property type="match status" value="1"/>
</dbReference>
<protein>
    <submittedName>
        <fullName evidence="4">Putative IQ motif, EF-hand binding protein</fullName>
    </submittedName>
</protein>
<proteinExistence type="inferred from homology"/>
<feature type="region of interest" description="Disordered" evidence="3">
    <location>
        <begin position="253"/>
        <end position="281"/>
    </location>
</feature>
<dbReference type="OrthoDB" id="696085at2759"/>
<dbReference type="AlphaFoldDB" id="A0A2P6REP8"/>
<reference evidence="4 5" key="1">
    <citation type="journal article" date="2018" name="Nat. Genet.">
        <title>The Rosa genome provides new insights in the design of modern roses.</title>
        <authorList>
            <person name="Bendahmane M."/>
        </authorList>
    </citation>
    <scope>NUCLEOTIDE SEQUENCE [LARGE SCALE GENOMIC DNA]</scope>
    <source>
        <strain evidence="5">cv. Old Blush</strain>
    </source>
</reference>
<evidence type="ECO:0000256" key="2">
    <source>
        <dbReference type="ARBA" id="ARBA00024341"/>
    </source>
</evidence>
<evidence type="ECO:0000256" key="3">
    <source>
        <dbReference type="SAM" id="MobiDB-lite"/>
    </source>
</evidence>
<evidence type="ECO:0000313" key="4">
    <source>
        <dbReference type="EMBL" id="PRQ44898.1"/>
    </source>
</evidence>
<evidence type="ECO:0000256" key="1">
    <source>
        <dbReference type="ARBA" id="ARBA00022860"/>
    </source>
</evidence>
<comment type="caution">
    <text evidence="4">The sequence shown here is derived from an EMBL/GenBank/DDBJ whole genome shotgun (WGS) entry which is preliminary data.</text>
</comment>
<dbReference type="PROSITE" id="PS50096">
    <property type="entry name" value="IQ"/>
    <property type="match status" value="2"/>
</dbReference>
<dbReference type="Pfam" id="PF00612">
    <property type="entry name" value="IQ"/>
    <property type="match status" value="1"/>
</dbReference>
<dbReference type="PANTHER" id="PTHR32295">
    <property type="entry name" value="IQ-DOMAIN 5-RELATED"/>
    <property type="match status" value="1"/>
</dbReference>
<accession>A0A2P6REP8</accession>
<dbReference type="EMBL" id="PDCK01000041">
    <property type="protein sequence ID" value="PRQ44898.1"/>
    <property type="molecule type" value="Genomic_DNA"/>
</dbReference>
<dbReference type="PANTHER" id="PTHR32295:SF212">
    <property type="entry name" value="CALMODULIN BINDING PROTEIN-RELATED"/>
    <property type="match status" value="1"/>
</dbReference>
<name>A0A2P6REP8_ROSCH</name>
<dbReference type="InterPro" id="IPR000048">
    <property type="entry name" value="IQ_motif_EF-hand-BS"/>
</dbReference>
<organism evidence="4 5">
    <name type="scientific">Rosa chinensis</name>
    <name type="common">China rose</name>
    <dbReference type="NCBI Taxonomy" id="74649"/>
    <lineage>
        <taxon>Eukaryota</taxon>
        <taxon>Viridiplantae</taxon>
        <taxon>Streptophyta</taxon>
        <taxon>Embryophyta</taxon>
        <taxon>Tracheophyta</taxon>
        <taxon>Spermatophyta</taxon>
        <taxon>Magnoliopsida</taxon>
        <taxon>eudicotyledons</taxon>
        <taxon>Gunneridae</taxon>
        <taxon>Pentapetalae</taxon>
        <taxon>rosids</taxon>
        <taxon>fabids</taxon>
        <taxon>Rosales</taxon>
        <taxon>Rosaceae</taxon>
        <taxon>Rosoideae</taxon>
        <taxon>Rosoideae incertae sedis</taxon>
        <taxon>Rosa</taxon>
    </lineage>
</organism>
<comment type="similarity">
    <text evidence="2">Belongs to the IQD family.</text>
</comment>
<dbReference type="Gene3D" id="1.20.5.190">
    <property type="match status" value="1"/>
</dbReference>
<feature type="compositionally biased region" description="Basic and acidic residues" evidence="3">
    <location>
        <begin position="272"/>
        <end position="281"/>
    </location>
</feature>
<dbReference type="GO" id="GO:0005516">
    <property type="term" value="F:calmodulin binding"/>
    <property type="evidence" value="ECO:0007669"/>
    <property type="project" value="UniProtKB-KW"/>
</dbReference>
<dbReference type="Gramene" id="PRQ44898">
    <property type="protein sequence ID" value="PRQ44898"/>
    <property type="gene ID" value="RchiOBHm_Chr3g0484271"/>
</dbReference>
<dbReference type="OMA" id="RESHNVK"/>
<keyword evidence="5" id="KW-1185">Reference proteome</keyword>
<sequence>MARTKGWFGWVKRLFTPELKTNTKKISNKWRWIFGRLELQHYPSHAVLTASERAFREATEEQKKHALTVAIATAVAAKAAVAAAQAAAEVVRLTGASQSFHHFTKFDRNLAAIKIQSAYRSHLARKALRALRGLVRLQAIVRGRAVRRQALISLKRLPSNRKAQTEVTKRSISTVDVRCNGSEKKHLGRPKGELDEREITLLCSSRQLRWDDSLISKEDIEAIWLRKQEARIKRERMKKYSFSLRESHNVKMLEDSNGSTGGTSGTVKLRHLRNEYSMEGR</sequence>
<dbReference type="Proteomes" id="UP000238479">
    <property type="component" value="Chromosome 3"/>
</dbReference>